<dbReference type="RefSeq" id="WP_015463540.1">
    <property type="nucleotide sequence ID" value="NZ_CAVLHM010000064.1"/>
</dbReference>
<dbReference type="KEGG" id="xcm:J164_03437"/>
<proteinExistence type="predicted"/>
<reference evidence="2" key="2">
    <citation type="submission" date="2020-01" db="EMBL/GenBank/DDBJ databases">
        <authorList>
            <person name="Richard D."/>
        </authorList>
    </citation>
    <scope>NUCLEOTIDE SEQUENCE</scope>
    <source>
        <strain evidence="2">JP541</strain>
    </source>
</reference>
<dbReference type="KEGG" id="xcf:J172_03452"/>
<dbReference type="Proteomes" id="UP000653002">
    <property type="component" value="Unassembled WGS sequence"/>
</dbReference>
<dbReference type="AlphaFoldDB" id="A0A0U5FKW1"/>
<accession>A0A0U5FKW1</accession>
<reference evidence="1 3" key="1">
    <citation type="submission" date="2014-09" db="EMBL/GenBank/DDBJ databases">
        <authorList>
            <person name="Regsiter A."/>
        </authorList>
    </citation>
    <scope>NUCLEOTIDE SEQUENCE [LARGE SCALE GENOMIC DNA]</scope>
</reference>
<dbReference type="PATRIC" id="fig|434928.28.peg.3571"/>
<protein>
    <submittedName>
        <fullName evidence="1">Uncharacterized protein</fullName>
    </submittedName>
</protein>
<sequence length="91" mass="10443">MLFMISRFAVHVIPRSELLEGSIQWKVSWRIDDVRQSNKTLKGAMLADVFSTETLAATAGRRASMEQLDLMIREAERNSKQPYVDPEDDED</sequence>
<dbReference type="KEGG" id="xcw:J162_03441"/>
<dbReference type="EMBL" id="JAABFR010000556">
    <property type="protein sequence ID" value="MBD4335972.1"/>
    <property type="molecule type" value="Genomic_DNA"/>
</dbReference>
<dbReference type="KEGG" id="xcu:J159_03437"/>
<evidence type="ECO:0000313" key="3">
    <source>
        <dbReference type="Proteomes" id="UP000052230"/>
    </source>
</evidence>
<dbReference type="EMBL" id="CCXZ01000172">
    <property type="protein sequence ID" value="CEG17973.1"/>
    <property type="molecule type" value="Genomic_DNA"/>
</dbReference>
<keyword evidence="3" id="KW-1185">Reference proteome</keyword>
<evidence type="ECO:0000313" key="2">
    <source>
        <dbReference type="EMBL" id="MBD4335972.1"/>
    </source>
</evidence>
<organism evidence="1 3">
    <name type="scientific">Xanthomonas citri pv. citri</name>
    <dbReference type="NCBI Taxonomy" id="611301"/>
    <lineage>
        <taxon>Bacteria</taxon>
        <taxon>Pseudomonadati</taxon>
        <taxon>Pseudomonadota</taxon>
        <taxon>Gammaproteobacteria</taxon>
        <taxon>Lysobacterales</taxon>
        <taxon>Lysobacteraceae</taxon>
        <taxon>Xanthomonas</taxon>
    </lineage>
</organism>
<gene>
    <name evidence="2" type="ORF">GUH15_07865</name>
    <name evidence="1" type="ORF">XAC3562_750037</name>
</gene>
<dbReference type="KEGG" id="xcr:J163_03437"/>
<name>A0A0U5FKW1_XANCI</name>
<dbReference type="KEGG" id="xcn:J169_03460"/>
<comment type="caution">
    <text evidence="1">The sequence shown here is derived from an EMBL/GenBank/DDBJ whole genome shotgun (WGS) entry which is preliminary data.</text>
</comment>
<evidence type="ECO:0000313" key="1">
    <source>
        <dbReference type="EMBL" id="CEG17973.1"/>
    </source>
</evidence>
<dbReference type="Proteomes" id="UP000052230">
    <property type="component" value="Unassembled WGS sequence"/>
</dbReference>